<accession>A0AAD3D353</accession>
<comment type="caution">
    <text evidence="2">The sequence shown here is derived from an EMBL/GenBank/DDBJ whole genome shotgun (WGS) entry which is preliminary data.</text>
</comment>
<dbReference type="EMBL" id="BLLK01000051">
    <property type="protein sequence ID" value="GFH55926.1"/>
    <property type="molecule type" value="Genomic_DNA"/>
</dbReference>
<organism evidence="2 3">
    <name type="scientific">Chaetoceros tenuissimus</name>
    <dbReference type="NCBI Taxonomy" id="426638"/>
    <lineage>
        <taxon>Eukaryota</taxon>
        <taxon>Sar</taxon>
        <taxon>Stramenopiles</taxon>
        <taxon>Ochrophyta</taxon>
        <taxon>Bacillariophyta</taxon>
        <taxon>Coscinodiscophyceae</taxon>
        <taxon>Chaetocerotophycidae</taxon>
        <taxon>Chaetocerotales</taxon>
        <taxon>Chaetocerotaceae</taxon>
        <taxon>Chaetoceros</taxon>
    </lineage>
</organism>
<proteinExistence type="predicted"/>
<keyword evidence="3" id="KW-1185">Reference proteome</keyword>
<protein>
    <recommendedName>
        <fullName evidence="4">Thioredoxin-like fold domain-containing protein</fullName>
    </recommendedName>
</protein>
<dbReference type="AlphaFoldDB" id="A0AAD3D353"/>
<reference evidence="2 3" key="1">
    <citation type="journal article" date="2021" name="Sci. Rep.">
        <title>The genome of the diatom Chaetoceros tenuissimus carries an ancient integrated fragment of an extant virus.</title>
        <authorList>
            <person name="Hongo Y."/>
            <person name="Kimura K."/>
            <person name="Takaki Y."/>
            <person name="Yoshida Y."/>
            <person name="Baba S."/>
            <person name="Kobayashi G."/>
            <person name="Nagasaki K."/>
            <person name="Hano T."/>
            <person name="Tomaru Y."/>
        </authorList>
    </citation>
    <scope>NUCLEOTIDE SEQUENCE [LARGE SCALE GENOMIC DNA]</scope>
    <source>
        <strain evidence="2 3">NIES-3715</strain>
    </source>
</reference>
<evidence type="ECO:0000256" key="1">
    <source>
        <dbReference type="SAM" id="MobiDB-lite"/>
    </source>
</evidence>
<dbReference type="Proteomes" id="UP001054902">
    <property type="component" value="Unassembled WGS sequence"/>
</dbReference>
<sequence>MNNSQEVKAPRGPLALLVHPINHRSTTMRTDEVTHVLHYFENRPTAPRLSRTYKRRRAKTDEDPEGDQPSTNNLDGSILYHPSQGEFTLFFFFEMNCRNSQRITMILTNFISTANKGDDENKIIQLVCVPNDENINFSRTGSSSADICSHLSSQIDYWLLGYDHVNRLAIIRMLSVAMVPSIVVVNNRTGRIVTSLGVDAIENASDDGSGCKELLDLWRNGKSGVPIYSKLTNCVVS</sequence>
<name>A0AAD3D353_9STRA</name>
<evidence type="ECO:0000313" key="2">
    <source>
        <dbReference type="EMBL" id="GFH55926.1"/>
    </source>
</evidence>
<feature type="region of interest" description="Disordered" evidence="1">
    <location>
        <begin position="48"/>
        <end position="76"/>
    </location>
</feature>
<evidence type="ECO:0000313" key="3">
    <source>
        <dbReference type="Proteomes" id="UP001054902"/>
    </source>
</evidence>
<gene>
    <name evidence="2" type="ORF">CTEN210_12402</name>
</gene>
<evidence type="ECO:0008006" key="4">
    <source>
        <dbReference type="Google" id="ProtNLM"/>
    </source>
</evidence>